<dbReference type="EMBL" id="SLWM01000001">
    <property type="protein sequence ID" value="TCO31966.1"/>
    <property type="molecule type" value="Genomic_DNA"/>
</dbReference>
<dbReference type="PANTHER" id="PTHR43963">
    <property type="entry name" value="CARBONYL REDUCTASE 1-RELATED"/>
    <property type="match status" value="1"/>
</dbReference>
<dbReference type="Gene3D" id="3.40.50.720">
    <property type="entry name" value="NAD(P)-binding Rossmann-like Domain"/>
    <property type="match status" value="1"/>
</dbReference>
<comment type="caution">
    <text evidence="4">The sequence shown here is derived from an EMBL/GenBank/DDBJ whole genome shotgun (WGS) entry which is preliminary data.</text>
</comment>
<dbReference type="PRINTS" id="PR00081">
    <property type="entry name" value="GDHRDH"/>
</dbReference>
<comment type="similarity">
    <text evidence="1">Belongs to the short-chain dehydrogenases/reductases (SDR) family.</text>
</comment>
<reference evidence="4 5" key="1">
    <citation type="journal article" date="2015" name="Stand. Genomic Sci.">
        <title>Genomic Encyclopedia of Bacterial and Archaeal Type Strains, Phase III: the genomes of soil and plant-associated and newly described type strains.</title>
        <authorList>
            <person name="Whitman W.B."/>
            <person name="Woyke T."/>
            <person name="Klenk H.P."/>
            <person name="Zhou Y."/>
            <person name="Lilburn T.G."/>
            <person name="Beck B.J."/>
            <person name="De Vos P."/>
            <person name="Vandamme P."/>
            <person name="Eisen J.A."/>
            <person name="Garrity G."/>
            <person name="Hugenholtz P."/>
            <person name="Kyrpides N.C."/>
        </authorList>
    </citation>
    <scope>NUCLEOTIDE SEQUENCE [LARGE SCALE GENOMIC DNA]</scope>
    <source>
        <strain evidence="4 5">VKM Ac-2538</strain>
    </source>
</reference>
<evidence type="ECO:0000256" key="3">
    <source>
        <dbReference type="ARBA" id="ARBA00023002"/>
    </source>
</evidence>
<keyword evidence="5" id="KW-1185">Reference proteome</keyword>
<organism evidence="4 5">
    <name type="scientific">Kribbella orskensis</name>
    <dbReference type="NCBI Taxonomy" id="2512216"/>
    <lineage>
        <taxon>Bacteria</taxon>
        <taxon>Bacillati</taxon>
        <taxon>Actinomycetota</taxon>
        <taxon>Actinomycetes</taxon>
        <taxon>Propionibacteriales</taxon>
        <taxon>Kribbellaceae</taxon>
        <taxon>Kribbella</taxon>
    </lineage>
</organism>
<dbReference type="PANTHER" id="PTHR43963:SF6">
    <property type="entry name" value="CHAIN DEHYDROGENASE FAMILY PROTEIN, PUTATIVE (AFU_ORTHOLOGUE AFUA_3G15350)-RELATED"/>
    <property type="match status" value="1"/>
</dbReference>
<name>A0ABY2BUJ9_9ACTN</name>
<protein>
    <submittedName>
        <fullName evidence="4">Short subunit dehydrogenase</fullName>
    </submittedName>
</protein>
<dbReference type="InterPro" id="IPR002347">
    <property type="entry name" value="SDR_fam"/>
</dbReference>
<keyword evidence="2" id="KW-0521">NADP</keyword>
<accession>A0ABY2BUJ9</accession>
<dbReference type="Pfam" id="PF00106">
    <property type="entry name" value="adh_short"/>
    <property type="match status" value="1"/>
</dbReference>
<dbReference type="Proteomes" id="UP000295818">
    <property type="component" value="Unassembled WGS sequence"/>
</dbReference>
<evidence type="ECO:0000313" key="4">
    <source>
        <dbReference type="EMBL" id="TCO31966.1"/>
    </source>
</evidence>
<evidence type="ECO:0000313" key="5">
    <source>
        <dbReference type="Proteomes" id="UP000295818"/>
    </source>
</evidence>
<keyword evidence="3" id="KW-0560">Oxidoreductase</keyword>
<gene>
    <name evidence="4" type="ORF">EV644_101609</name>
</gene>
<proteinExistence type="inferred from homology"/>
<dbReference type="SUPFAM" id="SSF51735">
    <property type="entry name" value="NAD(P)-binding Rossmann-fold domains"/>
    <property type="match status" value="1"/>
</dbReference>
<dbReference type="RefSeq" id="WP_132187073.1">
    <property type="nucleotide sequence ID" value="NZ_SLWM01000001.1"/>
</dbReference>
<evidence type="ECO:0000256" key="1">
    <source>
        <dbReference type="ARBA" id="ARBA00006484"/>
    </source>
</evidence>
<dbReference type="InterPro" id="IPR036291">
    <property type="entry name" value="NAD(P)-bd_dom_sf"/>
</dbReference>
<sequence length="282" mass="29998">MTAQRIALVTGANQGIGFALVAGLAARLNSEDLVLLTGRNPERVAEAVRRIDGVAKVEGRVLDVTDADAIAALAEELQEAYGGVDLVVSNAIGPLTPDRPQAEQADEFIAVANGGTTAVLRSFGPVLRPGGRLLVVASSLGTIDHLDAQLHPLFDGVTLEQVEKAVEDWRQAIHEGTAEDQGWPHWINLPSKVGQVAAVRAAAAERRATDLPLNTLIASVCPGLVDTRASRPWFDDFSQARTPEAAVVPILDLLLADHLDPANYGELIRDRKVLPWHPAVPG</sequence>
<evidence type="ECO:0000256" key="2">
    <source>
        <dbReference type="ARBA" id="ARBA00022857"/>
    </source>
</evidence>